<sequence length="220" mass="24242">MRFAVEAHKMGFTIQERVTPPNAILMPYQTVWRWKKPDVPGLFLQLGSGVFTVNGGPPAYSHWDTFVPIVQEGVAGLLAALEAHPEPRPTAFSHTLLRYIDLFDSEIAAKKAPLEFFRDVLGLKIDLPETMLKFQSGDQPIIPQLNLQIPLKDGAANFMFAHGIVAGRSGHILDTTVTRTTEVPLNANSVAESFTASHAITNEVFMALTKPLHAEMEPSK</sequence>
<protein>
    <recommendedName>
        <fullName evidence="3">TIGR04255 family protein</fullName>
    </recommendedName>
</protein>
<name>A0A6J5JR45_9BURK</name>
<evidence type="ECO:0008006" key="3">
    <source>
        <dbReference type="Google" id="ProtNLM"/>
    </source>
</evidence>
<dbReference type="Proteomes" id="UP000494322">
    <property type="component" value="Unassembled WGS sequence"/>
</dbReference>
<dbReference type="AlphaFoldDB" id="A0A6J5JR45"/>
<organism evidence="1 2">
    <name type="scientific">Burkholderia cenocepacia</name>
    <dbReference type="NCBI Taxonomy" id="95486"/>
    <lineage>
        <taxon>Bacteria</taxon>
        <taxon>Pseudomonadati</taxon>
        <taxon>Pseudomonadota</taxon>
        <taxon>Betaproteobacteria</taxon>
        <taxon>Burkholderiales</taxon>
        <taxon>Burkholderiaceae</taxon>
        <taxon>Burkholderia</taxon>
        <taxon>Burkholderia cepacia complex</taxon>
    </lineage>
</organism>
<dbReference type="EMBL" id="CABWIK020000051">
    <property type="protein sequence ID" value="CAB3973880.1"/>
    <property type="molecule type" value="Genomic_DNA"/>
</dbReference>
<gene>
    <name evidence="1" type="ORF">BCO9919_05992</name>
</gene>
<dbReference type="NCBIfam" id="TIGR04255">
    <property type="entry name" value="sporadTIGR04255"/>
    <property type="match status" value="1"/>
</dbReference>
<accession>A0A6J5JR45</accession>
<dbReference type="InterPro" id="IPR026349">
    <property type="entry name" value="CHP04255"/>
</dbReference>
<reference evidence="1 2" key="1">
    <citation type="submission" date="2020-04" db="EMBL/GenBank/DDBJ databases">
        <authorList>
            <person name="Depoorter E."/>
        </authorList>
    </citation>
    <scope>NUCLEOTIDE SEQUENCE [LARGE SCALE GENOMIC DNA]</scope>
    <source>
        <strain evidence="1 2">BCC0132</strain>
    </source>
</reference>
<evidence type="ECO:0000313" key="1">
    <source>
        <dbReference type="EMBL" id="CAB3973880.1"/>
    </source>
</evidence>
<evidence type="ECO:0000313" key="2">
    <source>
        <dbReference type="Proteomes" id="UP000494322"/>
    </source>
</evidence>
<proteinExistence type="predicted"/>